<keyword evidence="3" id="KW-1185">Reference proteome</keyword>
<evidence type="ECO:0000313" key="3">
    <source>
        <dbReference type="Proteomes" id="UP000800038"/>
    </source>
</evidence>
<dbReference type="Proteomes" id="UP000800038">
    <property type="component" value="Unassembled WGS sequence"/>
</dbReference>
<feature type="compositionally biased region" description="Low complexity" evidence="1">
    <location>
        <begin position="606"/>
        <end position="619"/>
    </location>
</feature>
<evidence type="ECO:0000313" key="2">
    <source>
        <dbReference type="EMBL" id="KAF1944742.1"/>
    </source>
</evidence>
<feature type="compositionally biased region" description="Polar residues" evidence="1">
    <location>
        <begin position="1"/>
        <end position="15"/>
    </location>
</feature>
<feature type="region of interest" description="Disordered" evidence="1">
    <location>
        <begin position="171"/>
        <end position="214"/>
    </location>
</feature>
<gene>
    <name evidence="2" type="ORF">EJ02DRAFT_479504</name>
</gene>
<dbReference type="PANTHER" id="PTHR34706">
    <property type="entry name" value="SLR1338 PROTEIN"/>
    <property type="match status" value="1"/>
</dbReference>
<reference evidence="2" key="1">
    <citation type="journal article" date="2020" name="Stud. Mycol.">
        <title>101 Dothideomycetes genomes: a test case for predicting lifestyles and emergence of pathogens.</title>
        <authorList>
            <person name="Haridas S."/>
            <person name="Albert R."/>
            <person name="Binder M."/>
            <person name="Bloem J."/>
            <person name="Labutti K."/>
            <person name="Salamov A."/>
            <person name="Andreopoulos B."/>
            <person name="Baker S."/>
            <person name="Barry K."/>
            <person name="Bills G."/>
            <person name="Bluhm B."/>
            <person name="Cannon C."/>
            <person name="Castanera R."/>
            <person name="Culley D."/>
            <person name="Daum C."/>
            <person name="Ezra D."/>
            <person name="Gonzalez J."/>
            <person name="Henrissat B."/>
            <person name="Kuo A."/>
            <person name="Liang C."/>
            <person name="Lipzen A."/>
            <person name="Lutzoni F."/>
            <person name="Magnuson J."/>
            <person name="Mondo S."/>
            <person name="Nolan M."/>
            <person name="Ohm R."/>
            <person name="Pangilinan J."/>
            <person name="Park H.-J."/>
            <person name="Ramirez L."/>
            <person name="Alfaro M."/>
            <person name="Sun H."/>
            <person name="Tritt A."/>
            <person name="Yoshinaga Y."/>
            <person name="Zwiers L.-H."/>
            <person name="Turgeon B."/>
            <person name="Goodwin S."/>
            <person name="Spatafora J."/>
            <person name="Crous P."/>
            <person name="Grigoriev I."/>
        </authorList>
    </citation>
    <scope>NUCLEOTIDE SEQUENCE</scope>
    <source>
        <strain evidence="2">CBS 161.51</strain>
    </source>
</reference>
<accession>A0A6A5SYH8</accession>
<dbReference type="AlphaFoldDB" id="A0A6A5SYH8"/>
<evidence type="ECO:0008006" key="4">
    <source>
        <dbReference type="Google" id="ProtNLM"/>
    </source>
</evidence>
<feature type="compositionally biased region" description="Low complexity" evidence="1">
    <location>
        <begin position="103"/>
        <end position="137"/>
    </location>
</feature>
<feature type="compositionally biased region" description="Low complexity" evidence="1">
    <location>
        <begin position="521"/>
        <end position="556"/>
    </location>
</feature>
<protein>
    <recommendedName>
        <fullName evidence="4">VWFA domain-containing protein</fullName>
    </recommendedName>
</protein>
<feature type="compositionally biased region" description="Polar residues" evidence="1">
    <location>
        <begin position="85"/>
        <end position="102"/>
    </location>
</feature>
<dbReference type="EMBL" id="ML976014">
    <property type="protein sequence ID" value="KAF1944742.1"/>
    <property type="molecule type" value="Genomic_DNA"/>
</dbReference>
<dbReference type="OrthoDB" id="2142040at2759"/>
<dbReference type="SUPFAM" id="SSF53300">
    <property type="entry name" value="vWA-like"/>
    <property type="match status" value="1"/>
</dbReference>
<feature type="region of interest" description="Disordered" evidence="1">
    <location>
        <begin position="504"/>
        <end position="619"/>
    </location>
</feature>
<name>A0A6A5SYH8_9PLEO</name>
<proteinExistence type="predicted"/>
<dbReference type="Gene3D" id="3.40.50.410">
    <property type="entry name" value="von Willebrand factor, type A domain"/>
    <property type="match status" value="1"/>
</dbReference>
<dbReference type="InterPro" id="IPR036465">
    <property type="entry name" value="vWFA_dom_sf"/>
</dbReference>
<organism evidence="2 3">
    <name type="scientific">Clathrospora elynae</name>
    <dbReference type="NCBI Taxonomy" id="706981"/>
    <lineage>
        <taxon>Eukaryota</taxon>
        <taxon>Fungi</taxon>
        <taxon>Dikarya</taxon>
        <taxon>Ascomycota</taxon>
        <taxon>Pezizomycotina</taxon>
        <taxon>Dothideomycetes</taxon>
        <taxon>Pleosporomycetidae</taxon>
        <taxon>Pleosporales</taxon>
        <taxon>Diademaceae</taxon>
        <taxon>Clathrospora</taxon>
    </lineage>
</organism>
<feature type="compositionally biased region" description="Low complexity" evidence="1">
    <location>
        <begin position="567"/>
        <end position="597"/>
    </location>
</feature>
<feature type="region of interest" description="Disordered" evidence="1">
    <location>
        <begin position="1"/>
        <end position="137"/>
    </location>
</feature>
<feature type="compositionally biased region" description="Polar residues" evidence="1">
    <location>
        <begin position="49"/>
        <end position="59"/>
    </location>
</feature>
<dbReference type="PANTHER" id="PTHR34706:SF2">
    <property type="entry name" value="RFEF"/>
    <property type="match status" value="1"/>
</dbReference>
<sequence>MPLSSKMTSNYNAYQPGQPPNPYAQQQAGPPMSPHAGSYTPSQSSQSSFAPTPNSSVYGASSPYPQGQSGYSRPPPPPPGQQSQTLYPQSSFPGQAPQAQWNQPQVPAPYGQQQPQQPYSQQNQWGQQQYGQPFGQTPYFQTNVGPLYDRAYYDSLPFSEGFVGTRYPIVRKSGSETQGGPPGPGQPPQGQYGAPPPQGGYGGGPPQQQAQAGPAEVAAYKQLLQACIQEKGLQNFYPPNSPILDQIAQQAGPKINQLVQRWRIAKEIANDIVKLALYDIVLYIADDSGSMQFEEEGSRIKDLRLILERVSFAATLFDSDGISLRFMNTDISTLRDNQGRPLQDGCATEAQIDTIMRGVQFKGLTPMGTSLKKKVIDEIVLSRAASGQLKKPVLVIAITDGQPAGEPQNAVFDAIRAAFDTLQQRFPQYGRGGIAFEFAQVGNDEAAKRFLGKLDEDPNIGPMVDCTSNFENEQEEMSRANPPVDLTPDLWIIKLLLGAIDSSYDSKDEKTNPAPGGYGAPQGTQYGGAPQQGYGQQPPQGQYGAPPQGQYGAPPQGQYPPPGQGQYGAPPQGQGQYGAPPQGQYPQQGQYGQQRPPQGGPGGYPGQQQYGQPPQGGRH</sequence>
<evidence type="ECO:0000256" key="1">
    <source>
        <dbReference type="SAM" id="MobiDB-lite"/>
    </source>
</evidence>